<evidence type="ECO:0000256" key="12">
    <source>
        <dbReference type="ARBA" id="ARBA00024872"/>
    </source>
</evidence>
<comment type="function">
    <text evidence="2">APS kinase catalyzes the synthesis of activated sulfate.</text>
</comment>
<evidence type="ECO:0000256" key="9">
    <source>
        <dbReference type="ARBA" id="ARBA00022840"/>
    </source>
</evidence>
<dbReference type="Pfam" id="PF22594">
    <property type="entry name" value="GTP-eEF1A_C"/>
    <property type="match status" value="1"/>
</dbReference>
<evidence type="ECO:0000256" key="11">
    <source>
        <dbReference type="ARBA" id="ARBA00023268"/>
    </source>
</evidence>
<evidence type="ECO:0000259" key="15">
    <source>
        <dbReference type="PROSITE" id="PS51722"/>
    </source>
</evidence>
<evidence type="ECO:0000313" key="16">
    <source>
        <dbReference type="EMBL" id="MBS7813405.1"/>
    </source>
</evidence>
<reference evidence="16 17" key="1">
    <citation type="submission" date="2021-05" db="EMBL/GenBank/DDBJ databases">
        <title>Roseococcus sp. XZZS9, whole genome shotgun sequencing project.</title>
        <authorList>
            <person name="Zhao G."/>
            <person name="Shen L."/>
        </authorList>
    </citation>
    <scope>NUCLEOTIDE SEQUENCE [LARGE SCALE GENOMIC DNA]</scope>
    <source>
        <strain evidence="16 17">XZZS9</strain>
    </source>
</reference>
<keyword evidence="10" id="KW-0342">GTP-binding</keyword>
<dbReference type="SUPFAM" id="SSF50447">
    <property type="entry name" value="Translation proteins"/>
    <property type="match status" value="1"/>
</dbReference>
<keyword evidence="14 16" id="KW-0418">Kinase</keyword>
<dbReference type="PROSITE" id="PS51722">
    <property type="entry name" value="G_TR_2"/>
    <property type="match status" value="1"/>
</dbReference>
<keyword evidence="9 14" id="KW-0067">ATP-binding</keyword>
<dbReference type="NCBIfam" id="TIGR00455">
    <property type="entry name" value="apsK"/>
    <property type="match status" value="1"/>
</dbReference>
<evidence type="ECO:0000256" key="10">
    <source>
        <dbReference type="ARBA" id="ARBA00023134"/>
    </source>
</evidence>
<dbReference type="NCBIfam" id="TIGR02034">
    <property type="entry name" value="CysN"/>
    <property type="match status" value="1"/>
</dbReference>
<dbReference type="RefSeq" id="WP_213672113.1">
    <property type="nucleotide sequence ID" value="NZ_JAHCDA010000005.1"/>
</dbReference>
<dbReference type="InterPro" id="IPR002891">
    <property type="entry name" value="APS"/>
</dbReference>
<keyword evidence="7" id="KW-0548">Nucleotidyltransferase</keyword>
<dbReference type="InterPro" id="IPR031157">
    <property type="entry name" value="G_TR_CS"/>
</dbReference>
<keyword evidence="8 14" id="KW-0547">Nucleotide-binding</keyword>
<comment type="catalytic activity">
    <reaction evidence="13">
        <text>sulfate + ATP + H(+) = adenosine 5'-phosphosulfate + diphosphate</text>
        <dbReference type="Rhea" id="RHEA:18133"/>
        <dbReference type="ChEBI" id="CHEBI:15378"/>
        <dbReference type="ChEBI" id="CHEBI:16189"/>
        <dbReference type="ChEBI" id="CHEBI:30616"/>
        <dbReference type="ChEBI" id="CHEBI:33019"/>
        <dbReference type="ChEBI" id="CHEBI:58243"/>
        <dbReference type="EC" id="2.7.7.4"/>
    </reaction>
</comment>
<name>A0ABS5QI90_9PROT</name>
<evidence type="ECO:0000256" key="14">
    <source>
        <dbReference type="HAMAP-Rule" id="MF_00065"/>
    </source>
</evidence>
<dbReference type="PRINTS" id="PR00315">
    <property type="entry name" value="ELONGATNFCT"/>
</dbReference>
<comment type="function">
    <text evidence="12">Proposed to provide activated sulfate for transfer to Nod factor. ATP sulfurylase may be the GTPase, regulating ATP sulfurylase activity.</text>
</comment>
<comment type="subunit">
    <text evidence="5">Sulfate-activating enzymes, NodP and NodQ, may be physically associated.</text>
</comment>
<dbReference type="InterPro" id="IPR059117">
    <property type="entry name" value="APS_kinase_dom"/>
</dbReference>
<dbReference type="GO" id="GO:0004020">
    <property type="term" value="F:adenylylsulfate kinase activity"/>
    <property type="evidence" value="ECO:0007669"/>
    <property type="project" value="UniProtKB-EC"/>
</dbReference>
<keyword evidence="14" id="KW-0597">Phosphoprotein</keyword>
<keyword evidence="11" id="KW-0511">Multifunctional enzyme</keyword>
<comment type="similarity">
    <text evidence="4">In the N-terminal section; belongs to the TRAFAC class translation factor GTPase superfamily. Classic translation factor GTPase family. CysN/NodQ subfamily.</text>
</comment>
<keyword evidence="6 14" id="KW-0808">Transferase</keyword>
<feature type="domain" description="Tr-type G" evidence="15">
    <location>
        <begin position="16"/>
        <end position="229"/>
    </location>
</feature>
<protein>
    <recommendedName>
        <fullName evidence="14">Adenylyl-sulfate kinase</fullName>
        <ecNumber evidence="14">2.7.1.25</ecNumber>
    </recommendedName>
    <alternativeName>
        <fullName evidence="14">APS kinase</fullName>
    </alternativeName>
    <alternativeName>
        <fullName evidence="14">ATP adenosine-5'-phosphosulfate 3'-phosphotransferase</fullName>
    </alternativeName>
    <alternativeName>
        <fullName evidence="14">Adenosine-5'-phosphosulfate kinase</fullName>
    </alternativeName>
</protein>
<evidence type="ECO:0000256" key="3">
    <source>
        <dbReference type="ARBA" id="ARBA00005438"/>
    </source>
</evidence>
<dbReference type="NCBIfam" id="NF003013">
    <property type="entry name" value="PRK03846.1"/>
    <property type="match status" value="1"/>
</dbReference>
<feature type="active site" description="Phosphoserine intermediate" evidence="14">
    <location>
        <position position="530"/>
    </location>
</feature>
<dbReference type="PANTHER" id="PTHR23115">
    <property type="entry name" value="TRANSLATION FACTOR"/>
    <property type="match status" value="1"/>
</dbReference>
<comment type="catalytic activity">
    <reaction evidence="1 14">
        <text>adenosine 5'-phosphosulfate + ATP = 3'-phosphoadenylyl sulfate + ADP + H(+)</text>
        <dbReference type="Rhea" id="RHEA:24152"/>
        <dbReference type="ChEBI" id="CHEBI:15378"/>
        <dbReference type="ChEBI" id="CHEBI:30616"/>
        <dbReference type="ChEBI" id="CHEBI:58243"/>
        <dbReference type="ChEBI" id="CHEBI:58339"/>
        <dbReference type="ChEBI" id="CHEBI:456216"/>
        <dbReference type="EC" id="2.7.1.25"/>
    </reaction>
</comment>
<feature type="binding site" evidence="14">
    <location>
        <begin position="456"/>
        <end position="463"/>
    </location>
    <ligand>
        <name>ATP</name>
        <dbReference type="ChEBI" id="CHEBI:30616"/>
    </ligand>
</feature>
<dbReference type="InterPro" id="IPR009000">
    <property type="entry name" value="Transl_B-barrel_sf"/>
</dbReference>
<dbReference type="Proteomes" id="UP000766336">
    <property type="component" value="Unassembled WGS sequence"/>
</dbReference>
<dbReference type="CDD" id="cd02027">
    <property type="entry name" value="APSK"/>
    <property type="match status" value="1"/>
</dbReference>
<dbReference type="InterPro" id="IPR011779">
    <property type="entry name" value="SO4_adenylTrfase_lsu"/>
</dbReference>
<evidence type="ECO:0000256" key="7">
    <source>
        <dbReference type="ARBA" id="ARBA00022695"/>
    </source>
</evidence>
<organism evidence="16 17">
    <name type="scientific">Roseococcus pinisoli</name>
    <dbReference type="NCBI Taxonomy" id="2835040"/>
    <lineage>
        <taxon>Bacteria</taxon>
        <taxon>Pseudomonadati</taxon>
        <taxon>Pseudomonadota</taxon>
        <taxon>Alphaproteobacteria</taxon>
        <taxon>Acetobacterales</taxon>
        <taxon>Roseomonadaceae</taxon>
        <taxon>Roseococcus</taxon>
    </lineage>
</organism>
<comment type="pathway">
    <text evidence="14">Sulfur metabolism; hydrogen sulfide biosynthesis; sulfite from sulfate: step 2/3.</text>
</comment>
<comment type="caution">
    <text evidence="16">The sequence shown here is derived from an EMBL/GenBank/DDBJ whole genome shotgun (WGS) entry which is preliminary data.</text>
</comment>
<evidence type="ECO:0000313" key="17">
    <source>
        <dbReference type="Proteomes" id="UP000766336"/>
    </source>
</evidence>
<accession>A0ABS5QI90</accession>
<evidence type="ECO:0000256" key="6">
    <source>
        <dbReference type="ARBA" id="ARBA00022679"/>
    </source>
</evidence>
<dbReference type="InterPro" id="IPR027417">
    <property type="entry name" value="P-loop_NTPase"/>
</dbReference>
<evidence type="ECO:0000256" key="13">
    <source>
        <dbReference type="ARBA" id="ARBA00049370"/>
    </source>
</evidence>
<evidence type="ECO:0000256" key="1">
    <source>
        <dbReference type="ARBA" id="ARBA00001823"/>
    </source>
</evidence>
<dbReference type="Gene3D" id="2.40.30.10">
    <property type="entry name" value="Translation factors"/>
    <property type="match status" value="2"/>
</dbReference>
<evidence type="ECO:0000256" key="2">
    <source>
        <dbReference type="ARBA" id="ARBA00002357"/>
    </source>
</evidence>
<comment type="similarity">
    <text evidence="14">Belongs to the APS kinase family.</text>
</comment>
<dbReference type="Pfam" id="PF00009">
    <property type="entry name" value="GTP_EFTU"/>
    <property type="match status" value="1"/>
</dbReference>
<dbReference type="HAMAP" id="MF_00065">
    <property type="entry name" value="Adenylyl_sulf_kinase"/>
    <property type="match status" value="1"/>
</dbReference>
<dbReference type="InterPro" id="IPR050100">
    <property type="entry name" value="TRAFAC_GTPase_members"/>
</dbReference>
<comment type="function">
    <text evidence="14">Catalyzes the synthesis of activated sulfate.</text>
</comment>
<proteinExistence type="inferred from homology"/>
<evidence type="ECO:0000256" key="5">
    <source>
        <dbReference type="ARBA" id="ARBA00011760"/>
    </source>
</evidence>
<keyword evidence="17" id="KW-1185">Reference proteome</keyword>
<sequence length="627" mass="67420">MSAVAEIASVGNAQRDAAFPVVIVGHVDHGKSTLVGRLLHDTGAIPAARIAALREQSARRGLDLEFSFLLDSLQIERDQGITVDAAQVWFRGAERRYAVLDAPGHAEFLRNMVTGAAQAEAAVLVVDAEQGVGEQTRRHLYLLSILSVSTIVVALNKMDRVEWSEARFEELRVELAEYLGALDLVAQHVVPLSARHGDNVVTRSEAAPWYAGPSLIGALDGLPPRRQPTELALRLPVQDVYRLGERRVLVGRIETGRLGLGEEIVLAPGGRTAKVLSLEHWGGEARSTAGAGESVAVLLDKDVFAERGQVLGPAAAPPSEAHALTVRLFWLDTEPLLQGERLTLRHGTAETRAAVEAIDAVIDVDTLTSIPAERLERNGVARARLRARRPLALDTYGASPRTGRGVLVRNHRIVGGFVVEALEAAGSNLTAVEAPLSAEERAQVNGHRGGVLWLTGLSGSGKSTLAARAVRELAARGIQATLLDGDNLRRGLNRDLGFRPEDRAENVRRTAEAAALVADAGLVAVVALISPMAAHRADARRIVGERFREVYLSTDLATCEARDPKGLYRRAREDRLADFTGISAPYEAPRDAELVLDTGALDEDVCTRSLLALTLKAFRLQQAGHGD</sequence>
<dbReference type="PROSITE" id="PS00301">
    <property type="entry name" value="G_TR_1"/>
    <property type="match status" value="1"/>
</dbReference>
<gene>
    <name evidence="14 16" type="primary">cysC</name>
    <name evidence="16" type="ORF">KHU32_20865</name>
</gene>
<dbReference type="InterPro" id="IPR054696">
    <property type="entry name" value="GTP-eEF1A_C"/>
</dbReference>
<dbReference type="EC" id="2.7.1.25" evidence="14"/>
<evidence type="ECO:0000256" key="8">
    <source>
        <dbReference type="ARBA" id="ARBA00022741"/>
    </source>
</evidence>
<dbReference type="SUPFAM" id="SSF52540">
    <property type="entry name" value="P-loop containing nucleoside triphosphate hydrolases"/>
    <property type="match status" value="2"/>
</dbReference>
<comment type="similarity">
    <text evidence="3">In the C-terminal section; belongs to the APS kinase family.</text>
</comment>
<dbReference type="SUPFAM" id="SSF50465">
    <property type="entry name" value="EF-Tu/eEF-1alpha/eIF2-gamma C-terminal domain"/>
    <property type="match status" value="1"/>
</dbReference>
<dbReference type="Pfam" id="PF01583">
    <property type="entry name" value="APS_kinase"/>
    <property type="match status" value="1"/>
</dbReference>
<dbReference type="InterPro" id="IPR009001">
    <property type="entry name" value="Transl_elong_EF1A/Init_IF2_C"/>
</dbReference>
<dbReference type="InterPro" id="IPR000795">
    <property type="entry name" value="T_Tr_GTP-bd_dom"/>
</dbReference>
<evidence type="ECO:0000256" key="4">
    <source>
        <dbReference type="ARBA" id="ARBA00007237"/>
    </source>
</evidence>
<dbReference type="EMBL" id="JAHCDA010000005">
    <property type="protein sequence ID" value="MBS7813405.1"/>
    <property type="molecule type" value="Genomic_DNA"/>
</dbReference>
<dbReference type="Gene3D" id="3.40.50.300">
    <property type="entry name" value="P-loop containing nucleotide triphosphate hydrolases"/>
    <property type="match status" value="2"/>
</dbReference>